<dbReference type="EMBL" id="CP001720">
    <property type="protein sequence ID" value="ACV64545.1"/>
    <property type="molecule type" value="Genomic_DNA"/>
</dbReference>
<dbReference type="STRING" id="485916.Dtox_3841"/>
<dbReference type="HOGENOM" id="CLU_1040565_0_0_9"/>
<evidence type="ECO:0000313" key="2">
    <source>
        <dbReference type="Proteomes" id="UP000002217"/>
    </source>
</evidence>
<protein>
    <submittedName>
        <fullName evidence="1">Methyltransferase type 11</fullName>
    </submittedName>
</protein>
<keyword evidence="1" id="KW-0808">Transferase</keyword>
<proteinExistence type="predicted"/>
<keyword evidence="1" id="KW-0489">Methyltransferase</keyword>
<dbReference type="GO" id="GO:0008168">
    <property type="term" value="F:methyltransferase activity"/>
    <property type="evidence" value="ECO:0007669"/>
    <property type="project" value="UniProtKB-KW"/>
</dbReference>
<dbReference type="InterPro" id="IPR029063">
    <property type="entry name" value="SAM-dependent_MTases_sf"/>
</dbReference>
<reference evidence="1 2" key="1">
    <citation type="journal article" date="2009" name="Stand. Genomic Sci.">
        <title>Complete genome sequence of Desulfotomaculum acetoxidans type strain (5575).</title>
        <authorList>
            <person name="Spring S."/>
            <person name="Lapidus A."/>
            <person name="Schroder M."/>
            <person name="Gleim D."/>
            <person name="Sims D."/>
            <person name="Meincke L."/>
            <person name="Glavina Del Rio T."/>
            <person name="Tice H."/>
            <person name="Copeland A."/>
            <person name="Cheng J.F."/>
            <person name="Lucas S."/>
            <person name="Chen F."/>
            <person name="Nolan M."/>
            <person name="Bruce D."/>
            <person name="Goodwin L."/>
            <person name="Pitluck S."/>
            <person name="Ivanova N."/>
            <person name="Mavromatis K."/>
            <person name="Mikhailova N."/>
            <person name="Pati A."/>
            <person name="Chen A."/>
            <person name="Palaniappan K."/>
            <person name="Land M."/>
            <person name="Hauser L."/>
            <person name="Chang Y.J."/>
            <person name="Jeffries C.D."/>
            <person name="Chain P."/>
            <person name="Saunders E."/>
            <person name="Brettin T."/>
            <person name="Detter J.C."/>
            <person name="Goker M."/>
            <person name="Bristow J."/>
            <person name="Eisen J.A."/>
            <person name="Markowitz V."/>
            <person name="Hugenholtz P."/>
            <person name="Kyrpides N.C."/>
            <person name="Klenk H.P."/>
            <person name="Han C."/>
        </authorList>
    </citation>
    <scope>NUCLEOTIDE SEQUENCE [LARGE SCALE GENOMIC DNA]</scope>
    <source>
        <strain evidence="2">ATCC 49208 / DSM 771 / VKM B-1644</strain>
    </source>
</reference>
<dbReference type="Gene3D" id="3.40.50.150">
    <property type="entry name" value="Vaccinia Virus protein VP39"/>
    <property type="match status" value="1"/>
</dbReference>
<dbReference type="RefSeq" id="WP_015759227.1">
    <property type="nucleotide sequence ID" value="NC_013216.1"/>
</dbReference>
<dbReference type="SUPFAM" id="SSF53335">
    <property type="entry name" value="S-adenosyl-L-methionine-dependent methyltransferases"/>
    <property type="match status" value="1"/>
</dbReference>
<dbReference type="GO" id="GO:0032259">
    <property type="term" value="P:methylation"/>
    <property type="evidence" value="ECO:0007669"/>
    <property type="project" value="UniProtKB-KW"/>
</dbReference>
<dbReference type="PANTHER" id="PTHR43861">
    <property type="entry name" value="TRANS-ACONITATE 2-METHYLTRANSFERASE-RELATED"/>
    <property type="match status" value="1"/>
</dbReference>
<dbReference type="AlphaFoldDB" id="C8VXE9"/>
<dbReference type="eggNOG" id="ENOG5033IEM">
    <property type="taxonomic scope" value="Bacteria"/>
</dbReference>
<evidence type="ECO:0000313" key="1">
    <source>
        <dbReference type="EMBL" id="ACV64545.1"/>
    </source>
</evidence>
<dbReference type="Proteomes" id="UP000002217">
    <property type="component" value="Chromosome"/>
</dbReference>
<organism evidence="1 2">
    <name type="scientific">Desulfofarcimen acetoxidans (strain ATCC 49208 / DSM 771 / KCTC 5769 / VKM B-1644 / 5575)</name>
    <name type="common">Desulfotomaculum acetoxidans</name>
    <dbReference type="NCBI Taxonomy" id="485916"/>
    <lineage>
        <taxon>Bacteria</taxon>
        <taxon>Bacillati</taxon>
        <taxon>Bacillota</taxon>
        <taxon>Clostridia</taxon>
        <taxon>Eubacteriales</taxon>
        <taxon>Peptococcaceae</taxon>
        <taxon>Desulfofarcimen</taxon>
    </lineage>
</organism>
<accession>C8VXE9</accession>
<dbReference type="CDD" id="cd02440">
    <property type="entry name" value="AdoMet_MTases"/>
    <property type="match status" value="1"/>
</dbReference>
<sequence>MANEYIYPDINDQITLSLINKTELIAGSWEQDELSILAWIKEKLSHLDPDKAVLLDGGCGDGRLLPHFHSFFKKIYAIDPDSNRLSKAAETSRKLGIEEKVVFINAALEECEFELQFDVIISSHIIQHVQRHLVDKILSGCFKHLKPGGYLFLMTSYSTKSADYYVKDYFAENNFVEEEISPELFDSMVSNSEGILPVHFFSRQSLVELFQNNFLVITYMQIFHNTKNNPNGRDIFVAAEKPI</sequence>
<keyword evidence="2" id="KW-1185">Reference proteome</keyword>
<dbReference type="KEGG" id="dae:Dtox_3841"/>
<dbReference type="OrthoDB" id="9782855at2"/>
<dbReference type="Pfam" id="PF13489">
    <property type="entry name" value="Methyltransf_23"/>
    <property type="match status" value="1"/>
</dbReference>
<name>C8VXE9_DESAS</name>
<gene>
    <name evidence="1" type="ordered locus">Dtox_3841</name>
</gene>